<keyword evidence="1" id="KW-1133">Transmembrane helix</keyword>
<evidence type="ECO:0000313" key="2">
    <source>
        <dbReference type="EMBL" id="MCO1621437.1"/>
    </source>
</evidence>
<evidence type="ECO:0000256" key="1">
    <source>
        <dbReference type="SAM" id="Phobius"/>
    </source>
</evidence>
<keyword evidence="1" id="KW-0472">Membrane</keyword>
<evidence type="ECO:0000313" key="3">
    <source>
        <dbReference type="Proteomes" id="UP001202943"/>
    </source>
</evidence>
<comment type="caution">
    <text evidence="2">The sequence shown here is derived from an EMBL/GenBank/DDBJ whole genome shotgun (WGS) entry which is preliminary data.</text>
</comment>
<proteinExistence type="predicted"/>
<dbReference type="RefSeq" id="WP_252459654.1">
    <property type="nucleotide sequence ID" value="NZ_JAMHFX010000166.1"/>
</dbReference>
<reference evidence="2" key="2">
    <citation type="submission" date="2023-08" db="EMBL/GenBank/DDBJ databases">
        <title>Isolation, Identification, Denitrification Characteristics of A Highly Efficient Aerobic Denitrifying Bacterial Strain DS2.</title>
        <authorList>
            <person name="Wang H."/>
        </authorList>
    </citation>
    <scope>NUCLEOTIDE SEQUENCE</scope>
    <source>
        <strain evidence="2">DS2</strain>
    </source>
</reference>
<reference evidence="2" key="1">
    <citation type="submission" date="2022-05" db="EMBL/GenBank/DDBJ databases">
        <authorList>
            <person name="Yi M."/>
        </authorList>
    </citation>
    <scope>NUCLEOTIDE SEQUENCE</scope>
    <source>
        <strain evidence="2">DS2</strain>
    </source>
</reference>
<keyword evidence="1" id="KW-0812">Transmembrane</keyword>
<dbReference type="AlphaFoldDB" id="A0AAW5HLH8"/>
<feature type="transmembrane region" description="Helical" evidence="1">
    <location>
        <begin position="111"/>
        <end position="128"/>
    </location>
</feature>
<dbReference type="EMBL" id="JAMHFX010000166">
    <property type="protein sequence ID" value="MCO1621437.1"/>
    <property type="molecule type" value="Genomic_DNA"/>
</dbReference>
<name>A0AAW5HLH8_PSEPU</name>
<dbReference type="Proteomes" id="UP001202943">
    <property type="component" value="Unassembled WGS sequence"/>
</dbReference>
<accession>A0AAW5HLH8</accession>
<gene>
    <name evidence="2" type="ORF">M8C81_12580</name>
</gene>
<sequence length="135" mass="15292">MDHALQHERTRTGGIGLRGLTSHEQDADYSLIDDCEVATALNRRLSKWPLKKRFVIQAWCVKNSRFFLEGMREMKFERTFQYPGEKWLALVSAGGALGVFASEDEWSGSKMVPLSIIALGVGIGLFIGRRFEEVR</sequence>
<organism evidence="2 3">
    <name type="scientific">Pseudomonas putida</name>
    <name type="common">Arthrobacter siderocapsulatus</name>
    <dbReference type="NCBI Taxonomy" id="303"/>
    <lineage>
        <taxon>Bacteria</taxon>
        <taxon>Pseudomonadati</taxon>
        <taxon>Pseudomonadota</taxon>
        <taxon>Gammaproteobacteria</taxon>
        <taxon>Pseudomonadales</taxon>
        <taxon>Pseudomonadaceae</taxon>
        <taxon>Pseudomonas</taxon>
    </lineage>
</organism>
<protein>
    <submittedName>
        <fullName evidence="2">Uncharacterized protein</fullName>
    </submittedName>
</protein>